<evidence type="ECO:0000259" key="4">
    <source>
        <dbReference type="PROSITE" id="PS51677"/>
    </source>
</evidence>
<keyword evidence="6" id="KW-1185">Reference proteome</keyword>
<dbReference type="SUPFAM" id="SSF88713">
    <property type="entry name" value="Glycoside hydrolase/deacetylase"/>
    <property type="match status" value="1"/>
</dbReference>
<dbReference type="EMBL" id="BAAAOS010000031">
    <property type="protein sequence ID" value="GAA1586384.1"/>
    <property type="molecule type" value="Genomic_DNA"/>
</dbReference>
<dbReference type="CDD" id="cd10917">
    <property type="entry name" value="CE4_NodB_like_6s_7s"/>
    <property type="match status" value="1"/>
</dbReference>
<dbReference type="Gene3D" id="3.20.20.370">
    <property type="entry name" value="Glycoside hydrolase/deacetylase"/>
    <property type="match status" value="1"/>
</dbReference>
<dbReference type="PROSITE" id="PS51677">
    <property type="entry name" value="NODB"/>
    <property type="match status" value="1"/>
</dbReference>
<keyword evidence="2" id="KW-0378">Hydrolase</keyword>
<evidence type="ECO:0000256" key="1">
    <source>
        <dbReference type="ARBA" id="ARBA00022723"/>
    </source>
</evidence>
<evidence type="ECO:0000256" key="3">
    <source>
        <dbReference type="SAM" id="SignalP"/>
    </source>
</evidence>
<accession>A0ABP4PN47</accession>
<sequence>MDRRLPLVLLVLSLLALLVSCGAPATESPAAAAPPPPPVPSKYVVLTFDDGPDPKYTPQILDILETYDAKATFFALGREVAANPELTLDAHERGHSVQNHTWSHPDLRKLSAASFKSQVEKTDRSIREQTDSTPNCLRPPYGAVNSLVTQRAAALGKKLMTWTVDSRDWTRPGQAAIVRRVLAEVRSGSVILFHDGGGDRRQTLAALPTILKTLKDRGYGFRPACG</sequence>
<evidence type="ECO:0000256" key="2">
    <source>
        <dbReference type="ARBA" id="ARBA00022801"/>
    </source>
</evidence>
<name>A0ABP4PN47_9ACTN</name>
<proteinExistence type="predicted"/>
<dbReference type="PANTHER" id="PTHR10587:SF133">
    <property type="entry name" value="CHITIN DEACETYLASE 1-RELATED"/>
    <property type="match status" value="1"/>
</dbReference>
<dbReference type="PROSITE" id="PS51257">
    <property type="entry name" value="PROKAR_LIPOPROTEIN"/>
    <property type="match status" value="1"/>
</dbReference>
<dbReference type="Proteomes" id="UP001500393">
    <property type="component" value="Unassembled WGS sequence"/>
</dbReference>
<keyword evidence="3" id="KW-0732">Signal</keyword>
<organism evidence="5 6">
    <name type="scientific">Kribbella sancticallisti</name>
    <dbReference type="NCBI Taxonomy" id="460087"/>
    <lineage>
        <taxon>Bacteria</taxon>
        <taxon>Bacillati</taxon>
        <taxon>Actinomycetota</taxon>
        <taxon>Actinomycetes</taxon>
        <taxon>Propionibacteriales</taxon>
        <taxon>Kribbellaceae</taxon>
        <taxon>Kribbella</taxon>
    </lineage>
</organism>
<dbReference type="Pfam" id="PF01522">
    <property type="entry name" value="Polysacc_deac_1"/>
    <property type="match status" value="1"/>
</dbReference>
<dbReference type="InterPro" id="IPR011330">
    <property type="entry name" value="Glyco_hydro/deAcase_b/a-brl"/>
</dbReference>
<gene>
    <name evidence="5" type="ORF">GCM10009789_44930</name>
</gene>
<dbReference type="PANTHER" id="PTHR10587">
    <property type="entry name" value="GLYCOSYL TRANSFERASE-RELATED"/>
    <property type="match status" value="1"/>
</dbReference>
<comment type="caution">
    <text evidence="5">The sequence shown here is derived from an EMBL/GenBank/DDBJ whole genome shotgun (WGS) entry which is preliminary data.</text>
</comment>
<evidence type="ECO:0000313" key="6">
    <source>
        <dbReference type="Proteomes" id="UP001500393"/>
    </source>
</evidence>
<dbReference type="RefSeq" id="WP_344216920.1">
    <property type="nucleotide sequence ID" value="NZ_BAAAOS010000031.1"/>
</dbReference>
<dbReference type="InterPro" id="IPR050248">
    <property type="entry name" value="Polysacc_deacetylase_ArnD"/>
</dbReference>
<evidence type="ECO:0000313" key="5">
    <source>
        <dbReference type="EMBL" id="GAA1586384.1"/>
    </source>
</evidence>
<feature type="domain" description="NodB homology" evidence="4">
    <location>
        <begin position="42"/>
        <end position="222"/>
    </location>
</feature>
<reference evidence="6" key="1">
    <citation type="journal article" date="2019" name="Int. J. Syst. Evol. Microbiol.">
        <title>The Global Catalogue of Microorganisms (GCM) 10K type strain sequencing project: providing services to taxonomists for standard genome sequencing and annotation.</title>
        <authorList>
            <consortium name="The Broad Institute Genomics Platform"/>
            <consortium name="The Broad Institute Genome Sequencing Center for Infectious Disease"/>
            <person name="Wu L."/>
            <person name="Ma J."/>
        </authorList>
    </citation>
    <scope>NUCLEOTIDE SEQUENCE [LARGE SCALE GENOMIC DNA]</scope>
    <source>
        <strain evidence="6">JCM 14969</strain>
    </source>
</reference>
<keyword evidence="1" id="KW-0479">Metal-binding</keyword>
<feature type="signal peptide" evidence="3">
    <location>
        <begin position="1"/>
        <end position="25"/>
    </location>
</feature>
<protein>
    <recommendedName>
        <fullName evidence="4">NodB homology domain-containing protein</fullName>
    </recommendedName>
</protein>
<feature type="chain" id="PRO_5045588706" description="NodB homology domain-containing protein" evidence="3">
    <location>
        <begin position="26"/>
        <end position="226"/>
    </location>
</feature>
<dbReference type="InterPro" id="IPR002509">
    <property type="entry name" value="NODB_dom"/>
</dbReference>